<dbReference type="PRINTS" id="PR00990">
    <property type="entry name" value="RIBOKINASE"/>
</dbReference>
<feature type="region of interest" description="Disordered" evidence="11">
    <location>
        <begin position="290"/>
        <end position="310"/>
    </location>
</feature>
<comment type="activity regulation">
    <text evidence="9">Activated by a monovalent cation that binds near, but not in, the active site. The most likely occupant of the site in vivo is potassium. Ion binding induces a conformational change that may alter substrate affinity.</text>
</comment>
<comment type="pathway">
    <text evidence="9">Carbohydrate metabolism; D-ribose degradation; D-ribose 5-phosphate from beta-D-ribopyranose: step 2/2.</text>
</comment>
<evidence type="ECO:0000256" key="8">
    <source>
        <dbReference type="ARBA" id="ARBA00023277"/>
    </source>
</evidence>
<feature type="binding site" evidence="9">
    <location>
        <position position="250"/>
    </location>
    <ligand>
        <name>K(+)</name>
        <dbReference type="ChEBI" id="CHEBI:29103"/>
    </ligand>
</feature>
<feature type="binding site" evidence="9">
    <location>
        <position position="252"/>
    </location>
    <ligand>
        <name>K(+)</name>
        <dbReference type="ChEBI" id="CHEBI:29103"/>
    </ligand>
</feature>
<evidence type="ECO:0000256" key="5">
    <source>
        <dbReference type="ARBA" id="ARBA00022840"/>
    </source>
</evidence>
<dbReference type="PIRSF" id="PIRSF000535">
    <property type="entry name" value="1PFK/6PFK/LacC"/>
    <property type="match status" value="1"/>
</dbReference>
<keyword evidence="14" id="KW-1185">Reference proteome</keyword>
<dbReference type="PANTHER" id="PTHR10584:SF166">
    <property type="entry name" value="RIBOKINASE"/>
    <property type="match status" value="1"/>
</dbReference>
<dbReference type="NCBIfam" id="TIGR02152">
    <property type="entry name" value="D_ribokin_bact"/>
    <property type="match status" value="1"/>
</dbReference>
<reference evidence="13 14" key="1">
    <citation type="submission" date="2024-02" db="EMBL/GenBank/DDBJ databases">
        <title>Rhodopirellula caenicola NBRC 110016.</title>
        <authorList>
            <person name="Ichikawa N."/>
            <person name="Katano-Makiyama Y."/>
            <person name="Hidaka K."/>
        </authorList>
    </citation>
    <scope>NUCLEOTIDE SEQUENCE [LARGE SCALE GENOMIC DNA]</scope>
    <source>
        <strain evidence="13 14">NBRC 110016</strain>
    </source>
</reference>
<evidence type="ECO:0000256" key="4">
    <source>
        <dbReference type="ARBA" id="ARBA00022777"/>
    </source>
</evidence>
<feature type="compositionally biased region" description="Basic and acidic residues" evidence="11">
    <location>
        <begin position="301"/>
        <end position="310"/>
    </location>
</feature>
<dbReference type="InterPro" id="IPR029056">
    <property type="entry name" value="Ribokinase-like"/>
</dbReference>
<feature type="binding site" evidence="9">
    <location>
        <position position="188"/>
    </location>
    <ligand>
        <name>ATP</name>
        <dbReference type="ChEBI" id="CHEBI:30616"/>
    </ligand>
</feature>
<keyword evidence="5 9" id="KW-0067">ATP-binding</keyword>
<comment type="caution">
    <text evidence="9">Lacks conserved residue(s) required for the propagation of feature annotation.</text>
</comment>
<evidence type="ECO:0000256" key="11">
    <source>
        <dbReference type="SAM" id="MobiDB-lite"/>
    </source>
</evidence>
<keyword evidence="8 9" id="KW-0119">Carbohydrate metabolism</keyword>
<name>A0ABP9VLT7_9BACT</name>
<feature type="active site" description="Proton acceptor" evidence="9">
    <location>
        <position position="256"/>
    </location>
</feature>
<organism evidence="13 14">
    <name type="scientific">Novipirellula caenicola</name>
    <dbReference type="NCBI Taxonomy" id="1536901"/>
    <lineage>
        <taxon>Bacteria</taxon>
        <taxon>Pseudomonadati</taxon>
        <taxon>Planctomycetota</taxon>
        <taxon>Planctomycetia</taxon>
        <taxon>Pirellulales</taxon>
        <taxon>Pirellulaceae</taxon>
        <taxon>Novipirellula</taxon>
    </lineage>
</organism>
<evidence type="ECO:0000256" key="1">
    <source>
        <dbReference type="ARBA" id="ARBA00022679"/>
    </source>
</evidence>
<dbReference type="Gene3D" id="3.40.1190.20">
    <property type="match status" value="1"/>
</dbReference>
<comment type="catalytic activity">
    <reaction evidence="9">
        <text>D-ribose + ATP = D-ribose 5-phosphate + ADP + H(+)</text>
        <dbReference type="Rhea" id="RHEA:13697"/>
        <dbReference type="ChEBI" id="CHEBI:15378"/>
        <dbReference type="ChEBI" id="CHEBI:30616"/>
        <dbReference type="ChEBI" id="CHEBI:47013"/>
        <dbReference type="ChEBI" id="CHEBI:78346"/>
        <dbReference type="ChEBI" id="CHEBI:456216"/>
        <dbReference type="EC" id="2.7.1.15"/>
    </reaction>
</comment>
<keyword evidence="4 9" id="KW-0418">Kinase</keyword>
<dbReference type="InterPro" id="IPR011611">
    <property type="entry name" value="PfkB_dom"/>
</dbReference>
<dbReference type="EC" id="2.7.1.15" evidence="9 10"/>
<dbReference type="InterPro" id="IPR011877">
    <property type="entry name" value="Ribokinase"/>
</dbReference>
<dbReference type="HAMAP" id="MF_01987">
    <property type="entry name" value="Ribokinase"/>
    <property type="match status" value="1"/>
</dbReference>
<evidence type="ECO:0000256" key="2">
    <source>
        <dbReference type="ARBA" id="ARBA00022723"/>
    </source>
</evidence>
<dbReference type="CDD" id="cd01174">
    <property type="entry name" value="ribokinase"/>
    <property type="match status" value="1"/>
</dbReference>
<keyword evidence="3 9" id="KW-0547">Nucleotide-binding</keyword>
<feature type="binding site" evidence="9">
    <location>
        <position position="256"/>
    </location>
    <ligand>
        <name>substrate</name>
    </ligand>
</feature>
<comment type="similarity">
    <text evidence="9">Belongs to the carbohydrate kinase PfkB family. Ribokinase subfamily.</text>
</comment>
<feature type="binding site" evidence="9">
    <location>
        <position position="144"/>
    </location>
    <ligand>
        <name>substrate</name>
    </ligand>
</feature>
<evidence type="ECO:0000313" key="14">
    <source>
        <dbReference type="Proteomes" id="UP001416858"/>
    </source>
</evidence>
<keyword evidence="6 9" id="KW-0460">Magnesium</keyword>
<comment type="function">
    <text evidence="9">Catalyzes the phosphorylation of ribose at O-5 in a reaction requiring ATP and magnesium. The resulting D-ribose-5-phosphate can then be used either for sythesis of nucleotides, histidine, and tryptophan, or as a component of the pentose phosphate pathway.</text>
</comment>
<evidence type="ECO:0000313" key="13">
    <source>
        <dbReference type="EMBL" id="GAA5506159.1"/>
    </source>
</evidence>
<evidence type="ECO:0000259" key="12">
    <source>
        <dbReference type="Pfam" id="PF00294"/>
    </source>
</evidence>
<dbReference type="RefSeq" id="WP_345683114.1">
    <property type="nucleotide sequence ID" value="NZ_BAABRO010000002.1"/>
</dbReference>
<comment type="cofactor">
    <cofactor evidence="9">
        <name>Mg(2+)</name>
        <dbReference type="ChEBI" id="CHEBI:18420"/>
    </cofactor>
    <text evidence="9">Requires a divalent cation, most likely magnesium in vivo, as an electrophilic catalyst to aid phosphoryl group transfer. It is the chelate of the metal and the nucleotide that is the actual substrate.</text>
</comment>
<evidence type="ECO:0000256" key="9">
    <source>
        <dbReference type="HAMAP-Rule" id="MF_01987"/>
    </source>
</evidence>
<keyword evidence="7 9" id="KW-0630">Potassium</keyword>
<dbReference type="InterPro" id="IPR002139">
    <property type="entry name" value="Ribo/fructo_kinase"/>
</dbReference>
<proteinExistence type="inferred from homology"/>
<protein>
    <recommendedName>
        <fullName evidence="9 10">Ribokinase</fullName>
        <shortName evidence="9">RK</shortName>
        <ecNumber evidence="9 10">2.7.1.15</ecNumber>
    </recommendedName>
</protein>
<dbReference type="PANTHER" id="PTHR10584">
    <property type="entry name" value="SUGAR KINASE"/>
    <property type="match status" value="1"/>
</dbReference>
<evidence type="ECO:0000256" key="10">
    <source>
        <dbReference type="NCBIfam" id="TIGR02152"/>
    </source>
</evidence>
<feature type="binding site" evidence="9">
    <location>
        <position position="286"/>
    </location>
    <ligand>
        <name>K(+)</name>
        <dbReference type="ChEBI" id="CHEBI:29103"/>
    </ligand>
</feature>
<accession>A0ABP9VLT7</accession>
<feature type="domain" description="Carbohydrate kinase PfkB" evidence="12">
    <location>
        <begin position="7"/>
        <end position="296"/>
    </location>
</feature>
<feature type="binding site" evidence="9">
    <location>
        <position position="291"/>
    </location>
    <ligand>
        <name>K(+)</name>
        <dbReference type="ChEBI" id="CHEBI:29103"/>
    </ligand>
</feature>
<evidence type="ECO:0000256" key="6">
    <source>
        <dbReference type="ARBA" id="ARBA00022842"/>
    </source>
</evidence>
<evidence type="ECO:0000256" key="3">
    <source>
        <dbReference type="ARBA" id="ARBA00022741"/>
    </source>
</evidence>
<dbReference type="Pfam" id="PF00294">
    <property type="entry name" value="PfkB"/>
    <property type="match status" value="1"/>
</dbReference>
<comment type="subunit">
    <text evidence="9">Homodimer.</text>
</comment>
<dbReference type="EMBL" id="BAABRO010000002">
    <property type="protein sequence ID" value="GAA5506159.1"/>
    <property type="molecule type" value="Genomic_DNA"/>
</dbReference>
<comment type="subcellular location">
    <subcellularLocation>
        <location evidence="9">Cytoplasm</location>
    </subcellularLocation>
</comment>
<keyword evidence="2 9" id="KW-0479">Metal-binding</keyword>
<evidence type="ECO:0000256" key="7">
    <source>
        <dbReference type="ARBA" id="ARBA00022958"/>
    </source>
</evidence>
<dbReference type="InterPro" id="IPR017583">
    <property type="entry name" value="Tagatose/fructose_Pkinase"/>
</dbReference>
<feature type="binding site" evidence="9">
    <location>
        <begin position="15"/>
        <end position="17"/>
    </location>
    <ligand>
        <name>substrate</name>
    </ligand>
</feature>
<feature type="binding site" evidence="9">
    <location>
        <position position="289"/>
    </location>
    <ligand>
        <name>K(+)</name>
        <dbReference type="ChEBI" id="CHEBI:29103"/>
    </ligand>
</feature>
<feature type="binding site" evidence="9">
    <location>
        <begin position="255"/>
        <end position="256"/>
    </location>
    <ligand>
        <name>ATP</name>
        <dbReference type="ChEBI" id="CHEBI:30616"/>
    </ligand>
</feature>
<keyword evidence="1 9" id="KW-0808">Transferase</keyword>
<feature type="binding site" evidence="9">
    <location>
        <begin position="224"/>
        <end position="229"/>
    </location>
    <ligand>
        <name>ATP</name>
        <dbReference type="ChEBI" id="CHEBI:30616"/>
    </ligand>
</feature>
<dbReference type="Proteomes" id="UP001416858">
    <property type="component" value="Unassembled WGS sequence"/>
</dbReference>
<feature type="binding site" evidence="9">
    <location>
        <begin position="43"/>
        <end position="47"/>
    </location>
    <ligand>
        <name>substrate</name>
    </ligand>
</feature>
<keyword evidence="9" id="KW-0963">Cytoplasm</keyword>
<gene>
    <name evidence="9 13" type="primary">rbsK</name>
    <name evidence="13" type="ORF">Rcae01_01611</name>
</gene>
<sequence>MKRKRPKITVVGSINMDLVVRCDRFARPGETITATSSAEISGGKGANQAVAAALAGSDVRMIGRVGDDAFAGTLRQNLKSHDIQCDGVITTQDCPSGLAIVTVEASGQNSIMLVQGANGRVTPEDIETRRDVIETAEVVLLQLEIPLDAVLATIAIAKQAGVRTILDPAPAPQVWSDELLGVDLVCPNETEAAAIVGRPVETIEDANNAAQELHRRGCENVVITLGDRGSVLYSNNTLHHFPAHPITAVDTTAAGDAFAGALGVHWAETDNLIQAVRFASAAGAIAASRHGAQPSMGTRPMIEKQVRSEE</sequence>
<feature type="binding site" evidence="9">
    <location>
        <position position="295"/>
    </location>
    <ligand>
        <name>K(+)</name>
        <dbReference type="ChEBI" id="CHEBI:29103"/>
    </ligand>
</feature>
<comment type="caution">
    <text evidence="13">The sequence shown here is derived from an EMBL/GenBank/DDBJ whole genome shotgun (WGS) entry which is preliminary data.</text>
</comment>
<dbReference type="SUPFAM" id="SSF53613">
    <property type="entry name" value="Ribokinase-like"/>
    <property type="match status" value="1"/>
</dbReference>